<sequence>MDHSLPVEILTKILLAVVATPSLLVNFSDDHYKFMNEDLITLKDIDGLPMFEHTRIGLAHEISFFNWPVDFYHNMPVYRAHQQHARTGILVCKTFHSILTPILYQCAVLATTSQAQRLLKTLENTQLATLVKTLIICPNPFFYPKRELVDRVVGACPNLFAFHNFSTYHSPSYAVHRDTRGPTLPIAMERLTHDPFAVAQIEQHPALCVTLVFLELTTVSRHWIGDLPVLQVVLPFLLSLKMEHSAATLEMMHPCTMPILRRLCLTRPLRHADVGKQSGEFLKKHGQLLTQLEYPDLLWGVGGSEMTLDAVCPALTELIVDPLHCIAAGMRWDAPPIRGPPGHPGVIEIGLRNIFCSGDSGMGRQIKTLISTESFPMLAGIRDMVWRTKAQYTEANWRAVIDLCLSSGVPFRDWTSSIVV</sequence>
<name>A0A0D2NI88_HYPSF</name>
<evidence type="ECO:0000313" key="1">
    <source>
        <dbReference type="EMBL" id="KJA16331.1"/>
    </source>
</evidence>
<protein>
    <submittedName>
        <fullName evidence="1">Uncharacterized protein</fullName>
    </submittedName>
</protein>
<dbReference type="AlphaFoldDB" id="A0A0D2NI88"/>
<evidence type="ECO:0000313" key="2">
    <source>
        <dbReference type="Proteomes" id="UP000054270"/>
    </source>
</evidence>
<keyword evidence="2" id="KW-1185">Reference proteome</keyword>
<dbReference type="OrthoDB" id="3258555at2759"/>
<reference evidence="2" key="1">
    <citation type="submission" date="2014-04" db="EMBL/GenBank/DDBJ databases">
        <title>Evolutionary Origins and Diversification of the Mycorrhizal Mutualists.</title>
        <authorList>
            <consortium name="DOE Joint Genome Institute"/>
            <consortium name="Mycorrhizal Genomics Consortium"/>
            <person name="Kohler A."/>
            <person name="Kuo A."/>
            <person name="Nagy L.G."/>
            <person name="Floudas D."/>
            <person name="Copeland A."/>
            <person name="Barry K.W."/>
            <person name="Cichocki N."/>
            <person name="Veneault-Fourrey C."/>
            <person name="LaButti K."/>
            <person name="Lindquist E.A."/>
            <person name="Lipzen A."/>
            <person name="Lundell T."/>
            <person name="Morin E."/>
            <person name="Murat C."/>
            <person name="Riley R."/>
            <person name="Ohm R."/>
            <person name="Sun H."/>
            <person name="Tunlid A."/>
            <person name="Henrissat B."/>
            <person name="Grigoriev I.V."/>
            <person name="Hibbett D.S."/>
            <person name="Martin F."/>
        </authorList>
    </citation>
    <scope>NUCLEOTIDE SEQUENCE [LARGE SCALE GENOMIC DNA]</scope>
    <source>
        <strain evidence="2">FD-334 SS-4</strain>
    </source>
</reference>
<gene>
    <name evidence="1" type="ORF">HYPSUDRAFT_207126</name>
</gene>
<dbReference type="Proteomes" id="UP000054270">
    <property type="component" value="Unassembled WGS sequence"/>
</dbReference>
<dbReference type="EMBL" id="KN817623">
    <property type="protein sequence ID" value="KJA16331.1"/>
    <property type="molecule type" value="Genomic_DNA"/>
</dbReference>
<proteinExistence type="predicted"/>
<organism evidence="1 2">
    <name type="scientific">Hypholoma sublateritium (strain FD-334 SS-4)</name>
    <dbReference type="NCBI Taxonomy" id="945553"/>
    <lineage>
        <taxon>Eukaryota</taxon>
        <taxon>Fungi</taxon>
        <taxon>Dikarya</taxon>
        <taxon>Basidiomycota</taxon>
        <taxon>Agaricomycotina</taxon>
        <taxon>Agaricomycetes</taxon>
        <taxon>Agaricomycetidae</taxon>
        <taxon>Agaricales</taxon>
        <taxon>Agaricineae</taxon>
        <taxon>Strophariaceae</taxon>
        <taxon>Hypholoma</taxon>
    </lineage>
</organism>
<accession>A0A0D2NI88</accession>